<dbReference type="EMBL" id="VWSH01000003">
    <property type="protein sequence ID" value="KAA5533748.1"/>
    <property type="molecule type" value="Genomic_DNA"/>
</dbReference>
<dbReference type="AlphaFoldDB" id="A0A5M6CEX4"/>
<protein>
    <submittedName>
        <fullName evidence="1">Uncharacterized protein</fullName>
    </submittedName>
</protein>
<keyword evidence="2" id="KW-1185">Reference proteome</keyword>
<evidence type="ECO:0000313" key="2">
    <source>
        <dbReference type="Proteomes" id="UP000323632"/>
    </source>
</evidence>
<accession>A0A5M6CEX4</accession>
<evidence type="ECO:0000313" key="1">
    <source>
        <dbReference type="EMBL" id="KAA5533748.1"/>
    </source>
</evidence>
<dbReference type="Proteomes" id="UP000323632">
    <property type="component" value="Unassembled WGS sequence"/>
</dbReference>
<dbReference type="RefSeq" id="WP_150033494.1">
    <property type="nucleotide sequence ID" value="NZ_VWSH01000003.1"/>
</dbReference>
<proteinExistence type="predicted"/>
<reference evidence="1 2" key="1">
    <citation type="submission" date="2019-09" db="EMBL/GenBank/DDBJ databases">
        <title>Genome sequence and assembly of Taibaiella sp.</title>
        <authorList>
            <person name="Chhetri G."/>
        </authorList>
    </citation>
    <scope>NUCLEOTIDE SEQUENCE [LARGE SCALE GENOMIC DNA]</scope>
    <source>
        <strain evidence="1 2">KVB11</strain>
    </source>
</reference>
<name>A0A5M6CEX4_9BACT</name>
<gene>
    <name evidence="1" type="ORF">F0919_14550</name>
</gene>
<organism evidence="1 2">
    <name type="scientific">Taibaiella lutea</name>
    <dbReference type="NCBI Taxonomy" id="2608001"/>
    <lineage>
        <taxon>Bacteria</taxon>
        <taxon>Pseudomonadati</taxon>
        <taxon>Bacteroidota</taxon>
        <taxon>Chitinophagia</taxon>
        <taxon>Chitinophagales</taxon>
        <taxon>Chitinophagaceae</taxon>
        <taxon>Taibaiella</taxon>
    </lineage>
</organism>
<comment type="caution">
    <text evidence="1">The sequence shown here is derived from an EMBL/GenBank/DDBJ whole genome shotgun (WGS) entry which is preliminary data.</text>
</comment>
<sequence length="65" mass="7902">MAYNRRNYLKNVGYIVAVYNQVKQPDIPDTYILRYEFPKHGIFISYRTWMNIKNIRTTEIYSALH</sequence>